<dbReference type="PANTHER" id="PTHR46401">
    <property type="entry name" value="GLYCOSYLTRANSFERASE WBBK-RELATED"/>
    <property type="match status" value="1"/>
</dbReference>
<dbReference type="AlphaFoldDB" id="A0AAW6QTH6"/>
<protein>
    <submittedName>
        <fullName evidence="3">Glycosyltransferase family 4 protein</fullName>
    </submittedName>
</protein>
<organism evidence="3">
    <name type="scientific">Shewanella xiamenensis</name>
    <dbReference type="NCBI Taxonomy" id="332186"/>
    <lineage>
        <taxon>Bacteria</taxon>
        <taxon>Pseudomonadati</taxon>
        <taxon>Pseudomonadota</taxon>
        <taxon>Gammaproteobacteria</taxon>
        <taxon>Alteromonadales</taxon>
        <taxon>Shewanellaceae</taxon>
        <taxon>Shewanella</taxon>
    </lineage>
</organism>
<dbReference type="SUPFAM" id="SSF53756">
    <property type="entry name" value="UDP-Glycosyltransferase/glycogen phosphorylase"/>
    <property type="match status" value="1"/>
</dbReference>
<dbReference type="Pfam" id="PF00534">
    <property type="entry name" value="Glycos_transf_1"/>
    <property type="match status" value="1"/>
</dbReference>
<dbReference type="CDD" id="cd03801">
    <property type="entry name" value="GT4_PimA-like"/>
    <property type="match status" value="1"/>
</dbReference>
<comment type="caution">
    <text evidence="3">The sequence shown here is derived from an EMBL/GenBank/DDBJ whole genome shotgun (WGS) entry which is preliminary data.</text>
</comment>
<evidence type="ECO:0000313" key="3">
    <source>
        <dbReference type="EMBL" id="MDG5899116.1"/>
    </source>
</evidence>
<dbReference type="Gene3D" id="3.40.50.2000">
    <property type="entry name" value="Glycogen Phosphorylase B"/>
    <property type="match status" value="2"/>
</dbReference>
<evidence type="ECO:0000259" key="2">
    <source>
        <dbReference type="Pfam" id="PF00534"/>
    </source>
</evidence>
<dbReference type="Proteomes" id="UP001152518">
    <property type="component" value="Unassembled WGS sequence"/>
</dbReference>
<dbReference type="GO" id="GO:0009103">
    <property type="term" value="P:lipopolysaccharide biosynthetic process"/>
    <property type="evidence" value="ECO:0007669"/>
    <property type="project" value="TreeGrafter"/>
</dbReference>
<dbReference type="PANTHER" id="PTHR46401:SF2">
    <property type="entry name" value="GLYCOSYLTRANSFERASE WBBK-RELATED"/>
    <property type="match status" value="1"/>
</dbReference>
<dbReference type="RefSeq" id="WP_279254724.1">
    <property type="nucleotide sequence ID" value="NZ_SUNE01000002.1"/>
</dbReference>
<accession>A0AAW6QTH6</accession>
<dbReference type="EMBL" id="SUNE01000002">
    <property type="protein sequence ID" value="MDG5899116.1"/>
    <property type="molecule type" value="Genomic_DNA"/>
</dbReference>
<name>A0AAW6QTH6_9GAMM</name>
<dbReference type="InterPro" id="IPR001296">
    <property type="entry name" value="Glyco_trans_1"/>
</dbReference>
<keyword evidence="1" id="KW-0808">Transferase</keyword>
<reference evidence="3" key="1">
    <citation type="journal article" date="2019" name="Int J Environ Res Public Health">
        <title>Characterization of Chromosome-Mediated BlaOXA-894 in Shewanella xiamenensis Isolated from Pig Wastewater.</title>
        <authorList>
            <person name="Zou H."/>
            <person name="Zhou Z."/>
            <person name="Xia H."/>
            <person name="Zhao Q."/>
            <person name="Li X."/>
        </authorList>
    </citation>
    <scope>NUCLEOTIDE SEQUENCE</scope>
    <source>
        <strain evidence="3">2015oxa</strain>
    </source>
</reference>
<sequence>MSKNKKKKACFYATGISSNSSVEQYYQQDIDILNELGYEVVIASKFSEIPFFCDLYFSWWASGSFFPLLVSKFSRAKLVVVAGGNECQLVSDSVTNEKYGYLSYGWLKRLLVRFVLLASDRVIAVSNYMVRDISIISKYKCNPIVVYNSVNTHRFRPSEVSQRKYITIICSTNSSAYKLKRLGNFIKSASLVVDKYPEQIFMVVGRKGDYHDVYMSEIHKYKLEKNFIFKSDVPNEQIPLIFSETKLYCQISDVETFGVAVCEAIACGLPVLVSARGALPEVVGDYGIYCDHNSCDDIARKILDTIENVATREFILYSNDRYHYILNKFSYRNRFDSVKKIIYEM</sequence>
<dbReference type="GO" id="GO:0016757">
    <property type="term" value="F:glycosyltransferase activity"/>
    <property type="evidence" value="ECO:0007669"/>
    <property type="project" value="InterPro"/>
</dbReference>
<proteinExistence type="predicted"/>
<reference evidence="3" key="2">
    <citation type="submission" date="2019-04" db="EMBL/GenBank/DDBJ databases">
        <authorList>
            <person name="Zou H."/>
        </authorList>
    </citation>
    <scope>NUCLEOTIDE SEQUENCE</scope>
    <source>
        <strain evidence="3">2015oxa</strain>
    </source>
</reference>
<gene>
    <name evidence="3" type="ORF">E2650_04215</name>
</gene>
<feature type="domain" description="Glycosyl transferase family 1" evidence="2">
    <location>
        <begin position="177"/>
        <end position="312"/>
    </location>
</feature>
<evidence type="ECO:0000256" key="1">
    <source>
        <dbReference type="ARBA" id="ARBA00022679"/>
    </source>
</evidence>